<keyword evidence="7" id="KW-0812">Transmembrane</keyword>
<dbReference type="Gene3D" id="3.40.50.11720">
    <property type="entry name" value="3-Deoxy-D-manno-octulosonic-acid transferase, N-terminal domain"/>
    <property type="match status" value="1"/>
</dbReference>
<name>A0A5N0TAQ8_9GAMM</name>
<evidence type="ECO:0000256" key="3">
    <source>
        <dbReference type="ARBA" id="ARBA00006380"/>
    </source>
</evidence>
<sequence length="423" mass="45640">MRFLYSLAMILATPVLLAYFGVRGFRDHRYWQRWNERLGAITVDVPGGGIIVHAASLGEVNAASPLVSALLQRYPDIPLTITTITPTGSARVRELFGDKVAHQYLPIDLPALGGRLLARLQPRLFLVLETEIWPNLYRVADSRTVPLALVNARMTASSQRGYRRLRGLIAPALRSADAVLAQSEADAERFVDCGAIAERVTVTGNLKFDIEVSASLAETGDMLKSAWGVGRPVLVAGSTHESDEAELVEAFQRLLKSRADALLVVAPRHPERFGRVAEALREYGLRVCLRSDGRVPPADCQCLVVDTMGELGNYYAAADITFVGGTIEPVGGHNLLEPAALGKPLLIGPHTDNVKEIASQLLAAGAAERVAGRNDIADAAIRLFADAAARDRMGQAALRLVENGRGALTKTMNAIDGWVTRDA</sequence>
<organism evidence="14 15">
    <name type="scientific">Marinihelvus fidelis</name>
    <dbReference type="NCBI Taxonomy" id="2613842"/>
    <lineage>
        <taxon>Bacteria</taxon>
        <taxon>Pseudomonadati</taxon>
        <taxon>Pseudomonadota</taxon>
        <taxon>Gammaproteobacteria</taxon>
        <taxon>Chromatiales</taxon>
        <taxon>Wenzhouxiangellaceae</taxon>
        <taxon>Marinihelvus</taxon>
    </lineage>
</organism>
<evidence type="ECO:0000256" key="5">
    <source>
        <dbReference type="ARBA" id="ARBA00019077"/>
    </source>
</evidence>
<dbReference type="SUPFAM" id="SSF53756">
    <property type="entry name" value="UDP-Glycosyltransferase/glycogen phosphorylase"/>
    <property type="match status" value="1"/>
</dbReference>
<protein>
    <recommendedName>
        <fullName evidence="5 12">3-deoxy-D-manno-octulosonic acid transferase</fullName>
        <shortName evidence="12">Kdo transferase</shortName>
        <ecNumber evidence="4 12">2.4.99.12</ecNumber>
    </recommendedName>
    <alternativeName>
        <fullName evidence="8 12">Lipid IV(A) 3-deoxy-D-manno-octulosonic acid transferase</fullName>
    </alternativeName>
</protein>
<keyword evidence="12" id="KW-0448">Lipopolysaccharide biosynthesis</keyword>
<comment type="subcellular location">
    <subcellularLocation>
        <location evidence="1">Cell inner membrane</location>
        <topology evidence="1">Single-pass membrane protein</topology>
        <orientation evidence="1">Cytoplasmic side</orientation>
    </subcellularLocation>
    <subcellularLocation>
        <location evidence="12">Cell membrane</location>
    </subcellularLocation>
</comment>
<evidence type="ECO:0000256" key="11">
    <source>
        <dbReference type="PIRSR" id="PIRSR639901-2"/>
    </source>
</evidence>
<feature type="site" description="Transition state stabilizer" evidence="11">
    <location>
        <position position="207"/>
    </location>
</feature>
<evidence type="ECO:0000256" key="2">
    <source>
        <dbReference type="ARBA" id="ARBA00004713"/>
    </source>
</evidence>
<comment type="caution">
    <text evidence="14">The sequence shown here is derived from an EMBL/GenBank/DDBJ whole genome shotgun (WGS) entry which is preliminary data.</text>
</comment>
<feature type="site" description="Transition state stabilizer" evidence="11">
    <location>
        <position position="129"/>
    </location>
</feature>
<dbReference type="GO" id="GO:0009245">
    <property type="term" value="P:lipid A biosynthetic process"/>
    <property type="evidence" value="ECO:0007669"/>
    <property type="project" value="TreeGrafter"/>
</dbReference>
<dbReference type="InterPro" id="IPR007507">
    <property type="entry name" value="Glycos_transf_N"/>
</dbReference>
<dbReference type="Proteomes" id="UP000325372">
    <property type="component" value="Unassembled WGS sequence"/>
</dbReference>
<dbReference type="GO" id="GO:0009244">
    <property type="term" value="P:lipopolysaccharide core region biosynthetic process"/>
    <property type="evidence" value="ECO:0007669"/>
    <property type="project" value="UniProtKB-UniRule"/>
</dbReference>
<dbReference type="NCBIfam" id="NF004388">
    <property type="entry name" value="PRK05749.1-4"/>
    <property type="match status" value="1"/>
</dbReference>
<evidence type="ECO:0000256" key="9">
    <source>
        <dbReference type="ARBA" id="ARBA00049183"/>
    </source>
</evidence>
<proteinExistence type="inferred from homology"/>
<dbReference type="EC" id="2.4.99.12" evidence="4 12"/>
<evidence type="ECO:0000256" key="10">
    <source>
        <dbReference type="PIRSR" id="PIRSR639901-1"/>
    </source>
</evidence>
<evidence type="ECO:0000256" key="4">
    <source>
        <dbReference type="ARBA" id="ARBA00012621"/>
    </source>
</evidence>
<dbReference type="AlphaFoldDB" id="A0A5N0TAQ8"/>
<evidence type="ECO:0000256" key="7">
    <source>
        <dbReference type="ARBA" id="ARBA00022968"/>
    </source>
</evidence>
<evidence type="ECO:0000259" key="13">
    <source>
        <dbReference type="Pfam" id="PF04413"/>
    </source>
</evidence>
<dbReference type="FunFam" id="3.40.50.11720:FF:000001">
    <property type="entry name" value="3-deoxy-D-manno-octulosonic acid transferase"/>
    <property type="match status" value="1"/>
</dbReference>
<dbReference type="InterPro" id="IPR038107">
    <property type="entry name" value="Glycos_transf_N_sf"/>
</dbReference>
<dbReference type="Gene3D" id="3.40.50.2000">
    <property type="entry name" value="Glycogen Phosphorylase B"/>
    <property type="match status" value="1"/>
</dbReference>
<evidence type="ECO:0000313" key="14">
    <source>
        <dbReference type="EMBL" id="KAA9131514.1"/>
    </source>
</evidence>
<dbReference type="InterPro" id="IPR039901">
    <property type="entry name" value="Kdotransferase"/>
</dbReference>
<keyword evidence="12" id="KW-0472">Membrane</keyword>
<dbReference type="UniPathway" id="UPA00958"/>
<comment type="function">
    <text evidence="12">Involved in lipopolysaccharide (LPS) biosynthesis. Catalyzes the transfer of 3-deoxy-D-manno-octulosonate (Kdo) residue(s) from CMP-Kdo to lipid IV(A), the tetraacyldisaccharide-1,4'-bisphosphate precursor of lipid A.</text>
</comment>
<gene>
    <name evidence="14" type="ORF">F3N42_09355</name>
</gene>
<evidence type="ECO:0000256" key="1">
    <source>
        <dbReference type="ARBA" id="ARBA00004388"/>
    </source>
</evidence>
<comment type="pathway">
    <text evidence="2 12">Bacterial outer membrane biogenesis; LPS core biosynthesis.</text>
</comment>
<dbReference type="PANTHER" id="PTHR42755">
    <property type="entry name" value="3-DEOXY-MANNO-OCTULOSONATE CYTIDYLYLTRANSFERASE"/>
    <property type="match status" value="1"/>
</dbReference>
<dbReference type="GO" id="GO:0043842">
    <property type="term" value="F:Kdo transferase activity"/>
    <property type="evidence" value="ECO:0007669"/>
    <property type="project" value="UniProtKB-EC"/>
</dbReference>
<keyword evidence="6 12" id="KW-0808">Transferase</keyword>
<dbReference type="PANTHER" id="PTHR42755:SF1">
    <property type="entry name" value="3-DEOXY-D-MANNO-OCTULOSONIC ACID TRANSFERASE, MITOCHONDRIAL-RELATED"/>
    <property type="match status" value="1"/>
</dbReference>
<evidence type="ECO:0000313" key="15">
    <source>
        <dbReference type="Proteomes" id="UP000325372"/>
    </source>
</evidence>
<dbReference type="Pfam" id="PF04413">
    <property type="entry name" value="Glycos_transf_N"/>
    <property type="match status" value="1"/>
</dbReference>
<accession>A0A5N0TAQ8</accession>
<evidence type="ECO:0000256" key="8">
    <source>
        <dbReference type="ARBA" id="ARBA00031445"/>
    </source>
</evidence>
<dbReference type="EMBL" id="VYXP01000005">
    <property type="protein sequence ID" value="KAA9131514.1"/>
    <property type="molecule type" value="Genomic_DNA"/>
</dbReference>
<dbReference type="FunFam" id="3.40.50.2000:FF:000032">
    <property type="entry name" value="3-deoxy-D-manno-octulosonic acid transferase"/>
    <property type="match status" value="1"/>
</dbReference>
<feature type="active site" description="Proton acceptor" evidence="10">
    <location>
        <position position="59"/>
    </location>
</feature>
<dbReference type="RefSeq" id="WP_150864164.1">
    <property type="nucleotide sequence ID" value="NZ_VYXP01000005.1"/>
</dbReference>
<dbReference type="GO" id="GO:0005886">
    <property type="term" value="C:plasma membrane"/>
    <property type="evidence" value="ECO:0007669"/>
    <property type="project" value="UniProtKB-SubCell"/>
</dbReference>
<comment type="similarity">
    <text evidence="3">Belongs to the glycosyltransferase group 1 family. Glycosyltransferase 30 subfamily.</text>
</comment>
<keyword evidence="15" id="KW-1185">Reference proteome</keyword>
<evidence type="ECO:0000256" key="6">
    <source>
        <dbReference type="ARBA" id="ARBA00022679"/>
    </source>
</evidence>
<feature type="domain" description="3-deoxy-D-manno-octulosonic-acid transferase N-terminal" evidence="13">
    <location>
        <begin position="32"/>
        <end position="210"/>
    </location>
</feature>
<reference evidence="14 15" key="1">
    <citation type="submission" date="2019-09" db="EMBL/GenBank/DDBJ databases">
        <title>Wenzhouxiangella sp. Genome sequencing and assembly.</title>
        <authorList>
            <person name="Zhang R."/>
        </authorList>
    </citation>
    <scope>NUCLEOTIDE SEQUENCE [LARGE SCALE GENOMIC DNA]</scope>
    <source>
        <strain evidence="14 15">W260</strain>
    </source>
</reference>
<keyword evidence="12" id="KW-1003">Cell membrane</keyword>
<keyword evidence="7" id="KW-0735">Signal-anchor</keyword>
<comment type="catalytic activity">
    <reaction evidence="9 12">
        <text>lipid IVA (E. coli) + CMP-3-deoxy-beta-D-manno-octulosonate = alpha-Kdo-(2-&gt;6)-lipid IVA (E. coli) + CMP + H(+)</text>
        <dbReference type="Rhea" id="RHEA:28066"/>
        <dbReference type="ChEBI" id="CHEBI:15378"/>
        <dbReference type="ChEBI" id="CHEBI:58603"/>
        <dbReference type="ChEBI" id="CHEBI:60364"/>
        <dbReference type="ChEBI" id="CHEBI:60377"/>
        <dbReference type="ChEBI" id="CHEBI:85987"/>
        <dbReference type="EC" id="2.4.99.12"/>
    </reaction>
</comment>
<evidence type="ECO:0000256" key="12">
    <source>
        <dbReference type="RuleBase" id="RU365103"/>
    </source>
</evidence>